<dbReference type="VEuPathDB" id="FungiDB:H257_07753"/>
<proteinExistence type="predicted"/>
<reference evidence="2" key="1">
    <citation type="submission" date="2013-12" db="EMBL/GenBank/DDBJ databases">
        <title>The Genome Sequence of Aphanomyces astaci APO3.</title>
        <authorList>
            <consortium name="The Broad Institute Genomics Platform"/>
            <person name="Russ C."/>
            <person name="Tyler B."/>
            <person name="van West P."/>
            <person name="Dieguez-Uribeondo J."/>
            <person name="Young S.K."/>
            <person name="Zeng Q."/>
            <person name="Gargeya S."/>
            <person name="Fitzgerald M."/>
            <person name="Abouelleil A."/>
            <person name="Alvarado L."/>
            <person name="Chapman S.B."/>
            <person name="Gainer-Dewar J."/>
            <person name="Goldberg J."/>
            <person name="Griggs A."/>
            <person name="Gujja S."/>
            <person name="Hansen M."/>
            <person name="Howarth C."/>
            <person name="Imamovic A."/>
            <person name="Ireland A."/>
            <person name="Larimer J."/>
            <person name="McCowan C."/>
            <person name="Murphy C."/>
            <person name="Pearson M."/>
            <person name="Poon T.W."/>
            <person name="Priest M."/>
            <person name="Roberts A."/>
            <person name="Saif S."/>
            <person name="Shea T."/>
            <person name="Sykes S."/>
            <person name="Wortman J."/>
            <person name="Nusbaum C."/>
            <person name="Birren B."/>
        </authorList>
    </citation>
    <scope>NUCLEOTIDE SEQUENCE [LARGE SCALE GENOMIC DNA]</scope>
    <source>
        <strain evidence="2">APO3</strain>
    </source>
</reference>
<dbReference type="GeneID" id="20809749"/>
<evidence type="ECO:0000313" key="2">
    <source>
        <dbReference type="EMBL" id="ETV78968.1"/>
    </source>
</evidence>
<dbReference type="AlphaFoldDB" id="W4GJ64"/>
<name>W4GJ64_APHAT</name>
<gene>
    <name evidence="2" type="ORF">H257_07753</name>
</gene>
<dbReference type="RefSeq" id="XP_009831687.1">
    <property type="nucleotide sequence ID" value="XM_009833385.1"/>
</dbReference>
<dbReference type="EMBL" id="KI913129">
    <property type="protein sequence ID" value="ETV78968.1"/>
    <property type="molecule type" value="Genomic_DNA"/>
</dbReference>
<sequence>MPPKKDDGLAKMQRKIRKRGYMRTFMQVYRNRERCEVERLKAQVEELELDLAKRLVERKAARSEKTTKSSPLESELPWKEVAKAMYEMSQEVATTRRMLQHDAAEAEVVGLDLQGWVASFGNPTAPLSSRCQTWRDVTLLSHPRSRQLGKQWITQHMYHNANRIFQQQECPPAYYNIIDNSWDIDFSSGECYYIVERGHVDWNMSLANVQSMFRNHMCSMFTIDAFCPLTTNTLAEASDNTVLHQLVPSGESSPVTQYVNLLGAEFNESHDRSVVVVTQIQDDEMAAHSATSLPQRSRMTWVEFNGDSHRTRGRYVSIVSQQFTTGGGFVSMADEAREWGFDLSQVPPWEQEQLFVRLHRQRHEGLRASRQRWYSDLITQELTTREYAHTIKLEPASR</sequence>
<feature type="coiled-coil region" evidence="1">
    <location>
        <begin position="30"/>
        <end position="64"/>
    </location>
</feature>
<keyword evidence="1" id="KW-0175">Coiled coil</keyword>
<evidence type="ECO:0000256" key="1">
    <source>
        <dbReference type="SAM" id="Coils"/>
    </source>
</evidence>
<dbReference type="OrthoDB" id="59794at2759"/>
<accession>W4GJ64</accession>
<organism evidence="2">
    <name type="scientific">Aphanomyces astaci</name>
    <name type="common">Crayfish plague agent</name>
    <dbReference type="NCBI Taxonomy" id="112090"/>
    <lineage>
        <taxon>Eukaryota</taxon>
        <taxon>Sar</taxon>
        <taxon>Stramenopiles</taxon>
        <taxon>Oomycota</taxon>
        <taxon>Saprolegniomycetes</taxon>
        <taxon>Saprolegniales</taxon>
        <taxon>Verrucalvaceae</taxon>
        <taxon>Aphanomyces</taxon>
    </lineage>
</organism>
<protein>
    <submittedName>
        <fullName evidence="2">Uncharacterized protein</fullName>
    </submittedName>
</protein>